<dbReference type="FunFam" id="1.10.510.10:FF:000060">
    <property type="entry name" value="G-type lectin S-receptor-like serine/threonine-protein kinase"/>
    <property type="match status" value="1"/>
</dbReference>
<dbReference type="Proteomes" id="UP000737018">
    <property type="component" value="Unassembled WGS sequence"/>
</dbReference>
<keyword evidence="13" id="KW-0479">Metal-binding</keyword>
<keyword evidence="13" id="KW-0460">Magnesium</keyword>
<organism evidence="16 17">
    <name type="scientific">Castanea mollissima</name>
    <name type="common">Chinese chestnut</name>
    <dbReference type="NCBI Taxonomy" id="60419"/>
    <lineage>
        <taxon>Eukaryota</taxon>
        <taxon>Viridiplantae</taxon>
        <taxon>Streptophyta</taxon>
        <taxon>Embryophyta</taxon>
        <taxon>Tracheophyta</taxon>
        <taxon>Spermatophyta</taxon>
        <taxon>Magnoliopsida</taxon>
        <taxon>eudicotyledons</taxon>
        <taxon>Gunneridae</taxon>
        <taxon>Pentapetalae</taxon>
        <taxon>rosids</taxon>
        <taxon>fabids</taxon>
        <taxon>Fagales</taxon>
        <taxon>Fagaceae</taxon>
        <taxon>Castanea</taxon>
    </lineage>
</organism>
<evidence type="ECO:0000256" key="7">
    <source>
        <dbReference type="ARBA" id="ARBA00022840"/>
    </source>
</evidence>
<dbReference type="EC" id="2.7.11.1" evidence="1"/>
<evidence type="ECO:0000313" key="17">
    <source>
        <dbReference type="Proteomes" id="UP000737018"/>
    </source>
</evidence>
<dbReference type="FunFam" id="3.30.200.20:FF:000910">
    <property type="entry name" value="Cysteine-rich receptor-like protein kinase 11"/>
    <property type="match status" value="1"/>
</dbReference>
<feature type="active site" description="Proton acceptor" evidence="12">
    <location>
        <position position="132"/>
    </location>
</feature>
<keyword evidence="5" id="KW-0547">Nucleotide-binding</keyword>
<keyword evidence="6" id="KW-0418">Kinase</keyword>
<keyword evidence="17" id="KW-1185">Reference proteome</keyword>
<dbReference type="SMART" id="SM00220">
    <property type="entry name" value="S_TKc"/>
    <property type="match status" value="1"/>
</dbReference>
<evidence type="ECO:0000256" key="10">
    <source>
        <dbReference type="ARBA" id="ARBA00047899"/>
    </source>
</evidence>
<evidence type="ECO:0000313" key="16">
    <source>
        <dbReference type="EMBL" id="KAF3959140.1"/>
    </source>
</evidence>
<keyword evidence="4" id="KW-0732">Signal</keyword>
<dbReference type="GO" id="GO:0005886">
    <property type="term" value="C:plasma membrane"/>
    <property type="evidence" value="ECO:0007669"/>
    <property type="project" value="TreeGrafter"/>
</dbReference>
<dbReference type="PROSITE" id="PS50011">
    <property type="entry name" value="PROTEIN_KINASE_DOM"/>
    <property type="match status" value="1"/>
</dbReference>
<evidence type="ECO:0000256" key="14">
    <source>
        <dbReference type="SAM" id="MobiDB-lite"/>
    </source>
</evidence>
<gene>
    <name evidence="16" type="ORF">CMV_016020</name>
</gene>
<dbReference type="SUPFAM" id="SSF56112">
    <property type="entry name" value="Protein kinase-like (PK-like)"/>
    <property type="match status" value="1"/>
</dbReference>
<evidence type="ECO:0000256" key="9">
    <source>
        <dbReference type="ARBA" id="ARBA00023180"/>
    </source>
</evidence>
<comment type="catalytic activity">
    <reaction evidence="11">
        <text>L-seryl-[protein] + ATP = O-phospho-L-seryl-[protein] + ADP + H(+)</text>
        <dbReference type="Rhea" id="RHEA:17989"/>
        <dbReference type="Rhea" id="RHEA-COMP:9863"/>
        <dbReference type="Rhea" id="RHEA-COMP:11604"/>
        <dbReference type="ChEBI" id="CHEBI:15378"/>
        <dbReference type="ChEBI" id="CHEBI:29999"/>
        <dbReference type="ChEBI" id="CHEBI:30616"/>
        <dbReference type="ChEBI" id="CHEBI:83421"/>
        <dbReference type="ChEBI" id="CHEBI:456216"/>
        <dbReference type="EC" id="2.7.11.1"/>
    </reaction>
</comment>
<evidence type="ECO:0000256" key="8">
    <source>
        <dbReference type="ARBA" id="ARBA00023157"/>
    </source>
</evidence>
<feature type="compositionally biased region" description="Basic and acidic residues" evidence="14">
    <location>
        <begin position="294"/>
        <end position="304"/>
    </location>
</feature>
<feature type="binding site" evidence="13">
    <location>
        <position position="137"/>
    </location>
    <ligand>
        <name>Mg(2+)</name>
        <dbReference type="ChEBI" id="CHEBI:18420"/>
    </ligand>
</feature>
<evidence type="ECO:0000256" key="5">
    <source>
        <dbReference type="ARBA" id="ARBA00022741"/>
    </source>
</evidence>
<dbReference type="PANTHER" id="PTHR27002">
    <property type="entry name" value="RECEPTOR-LIKE SERINE/THREONINE-PROTEIN KINASE SD1-8"/>
    <property type="match status" value="1"/>
</dbReference>
<evidence type="ECO:0000256" key="4">
    <source>
        <dbReference type="ARBA" id="ARBA00022729"/>
    </source>
</evidence>
<comment type="catalytic activity">
    <reaction evidence="10">
        <text>L-threonyl-[protein] + ATP = O-phospho-L-threonyl-[protein] + ADP + H(+)</text>
        <dbReference type="Rhea" id="RHEA:46608"/>
        <dbReference type="Rhea" id="RHEA-COMP:11060"/>
        <dbReference type="Rhea" id="RHEA-COMP:11605"/>
        <dbReference type="ChEBI" id="CHEBI:15378"/>
        <dbReference type="ChEBI" id="CHEBI:30013"/>
        <dbReference type="ChEBI" id="CHEBI:30616"/>
        <dbReference type="ChEBI" id="CHEBI:61977"/>
        <dbReference type="ChEBI" id="CHEBI:456216"/>
        <dbReference type="EC" id="2.7.11.1"/>
    </reaction>
</comment>
<evidence type="ECO:0000256" key="13">
    <source>
        <dbReference type="PIRSR" id="PIRSR000615-3"/>
    </source>
</evidence>
<dbReference type="OrthoDB" id="4062651at2759"/>
<keyword evidence="2" id="KW-0723">Serine/threonine-protein kinase</keyword>
<dbReference type="Gene3D" id="1.10.510.10">
    <property type="entry name" value="Transferase(Phosphotransferase) domain 1"/>
    <property type="match status" value="1"/>
</dbReference>
<dbReference type="InterPro" id="IPR000719">
    <property type="entry name" value="Prot_kinase_dom"/>
</dbReference>
<evidence type="ECO:0000259" key="15">
    <source>
        <dbReference type="PROSITE" id="PS50011"/>
    </source>
</evidence>
<keyword evidence="3" id="KW-0808">Transferase</keyword>
<evidence type="ECO:0000256" key="1">
    <source>
        <dbReference type="ARBA" id="ARBA00012513"/>
    </source>
</evidence>
<dbReference type="PANTHER" id="PTHR27002:SF851">
    <property type="entry name" value="G-TYPE LECTIN S-RECEPTOR-LIKE SERINE_THREONINE-PROTEIN KINASE SD1-1"/>
    <property type="match status" value="1"/>
</dbReference>
<evidence type="ECO:0000256" key="3">
    <source>
        <dbReference type="ARBA" id="ARBA00022679"/>
    </source>
</evidence>
<evidence type="ECO:0000256" key="6">
    <source>
        <dbReference type="ARBA" id="ARBA00022777"/>
    </source>
</evidence>
<evidence type="ECO:0000256" key="11">
    <source>
        <dbReference type="ARBA" id="ARBA00048679"/>
    </source>
</evidence>
<dbReference type="EMBL" id="JRKL02002395">
    <property type="protein sequence ID" value="KAF3959140.1"/>
    <property type="molecule type" value="Genomic_DNA"/>
</dbReference>
<keyword evidence="8" id="KW-1015">Disulfide bond</keyword>
<dbReference type="GO" id="GO:0046872">
    <property type="term" value="F:metal ion binding"/>
    <property type="evidence" value="ECO:0007669"/>
    <property type="project" value="UniProtKB-KW"/>
</dbReference>
<dbReference type="InterPro" id="IPR008271">
    <property type="entry name" value="Ser/Thr_kinase_AS"/>
</dbReference>
<keyword evidence="9" id="KW-0325">Glycoprotein</keyword>
<dbReference type="InterPro" id="IPR011009">
    <property type="entry name" value="Kinase-like_dom_sf"/>
</dbReference>
<dbReference type="GO" id="GO:0004674">
    <property type="term" value="F:protein serine/threonine kinase activity"/>
    <property type="evidence" value="ECO:0007669"/>
    <property type="project" value="UniProtKB-KW"/>
</dbReference>
<dbReference type="InterPro" id="IPR001245">
    <property type="entry name" value="Ser-Thr/Tyr_kinase_cat_dom"/>
</dbReference>
<keyword evidence="7" id="KW-0067">ATP-binding</keyword>
<feature type="domain" description="Protein kinase" evidence="15">
    <location>
        <begin position="1"/>
        <end position="284"/>
    </location>
</feature>
<feature type="region of interest" description="Disordered" evidence="14">
    <location>
        <begin position="287"/>
        <end position="324"/>
    </location>
</feature>
<accession>A0A8J4VJL9</accession>
<dbReference type="GO" id="GO:0005524">
    <property type="term" value="F:ATP binding"/>
    <property type="evidence" value="ECO:0007669"/>
    <property type="project" value="UniProtKB-KW"/>
</dbReference>
<feature type="binding site" evidence="13">
    <location>
        <position position="150"/>
    </location>
    <ligand>
        <name>Mg(2+)</name>
        <dbReference type="ChEBI" id="CHEBI:18420"/>
    </ligand>
</feature>
<dbReference type="PROSITE" id="PS00108">
    <property type="entry name" value="PROTEIN_KINASE_ST"/>
    <property type="match status" value="1"/>
</dbReference>
<protein>
    <recommendedName>
        <fullName evidence="1">non-specific serine/threonine protein kinase</fullName>
        <ecNumber evidence="1">2.7.11.1</ecNumber>
    </recommendedName>
</protein>
<dbReference type="Gene3D" id="3.30.200.20">
    <property type="entry name" value="Phosphorylase Kinase, domain 1"/>
    <property type="match status" value="1"/>
</dbReference>
<feature type="compositionally biased region" description="Polar residues" evidence="14">
    <location>
        <begin position="312"/>
        <end position="324"/>
    </location>
</feature>
<reference evidence="16" key="1">
    <citation type="submission" date="2020-03" db="EMBL/GenBank/DDBJ databases">
        <title>Castanea mollissima Vanexum genome sequencing.</title>
        <authorList>
            <person name="Staton M."/>
        </authorList>
    </citation>
    <scope>NUCLEOTIDE SEQUENCE</scope>
    <source>
        <tissue evidence="16">Leaf</tissue>
    </source>
</reference>
<dbReference type="AlphaFoldDB" id="A0A8J4VJL9"/>
<proteinExistence type="predicted"/>
<comment type="caution">
    <text evidence="16">The sequence shown here is derived from an EMBL/GenBank/DDBJ whole genome shotgun (WGS) entry which is preliminary data.</text>
</comment>
<sequence length="324" mass="37066">MFAQTIFYSTSQTFVTVASNDIQGILNEGQEIAVKRLSAHSRQGFKEFQNEVFCLAKLQHRNLVKLLGCCIHEEERILIYEYMPNKSLDSIIFDPEQSIFLDWPKRFHIINGIARGLQYLHYDSRLRIIHRDLKAGNVLLDIEMNPKISDFGLAKRFGGDEIEAKTNRIVGTYGYMPPEYAIGGLFSIKSDVFSFGVLVLEILSGKRNRGFYHPDHNLSLLGHAWRLFREDRPLELIDNSFKDSCNPTEVLRSIQVGLLCVQKSPEHRPTMCNVVLMLSSETALPQPKEPSFLNERHVSRVDSSRRKHEGRSNNGLTISSQEAR</sequence>
<evidence type="ECO:0000256" key="2">
    <source>
        <dbReference type="ARBA" id="ARBA00022527"/>
    </source>
</evidence>
<name>A0A8J4VJL9_9ROSI</name>
<dbReference type="Pfam" id="PF07714">
    <property type="entry name" value="PK_Tyr_Ser-Thr"/>
    <property type="match status" value="1"/>
</dbReference>
<evidence type="ECO:0000256" key="12">
    <source>
        <dbReference type="PIRSR" id="PIRSR000615-1"/>
    </source>
</evidence>